<dbReference type="SUPFAM" id="SSF52317">
    <property type="entry name" value="Class I glutamine amidotransferase-like"/>
    <property type="match status" value="1"/>
</dbReference>
<organism evidence="2 3">
    <name type="scientific">Calidifontibacter indicus</name>
    <dbReference type="NCBI Taxonomy" id="419650"/>
    <lineage>
        <taxon>Bacteria</taxon>
        <taxon>Bacillati</taxon>
        <taxon>Actinomycetota</taxon>
        <taxon>Actinomycetes</taxon>
        <taxon>Micrococcales</taxon>
        <taxon>Dermacoccaceae</taxon>
        <taxon>Calidifontibacter</taxon>
    </lineage>
</organism>
<protein>
    <submittedName>
        <fullName evidence="2">Putative intracellular protease/amidase</fullName>
    </submittedName>
</protein>
<dbReference type="InterPro" id="IPR002818">
    <property type="entry name" value="DJ-1/PfpI"/>
</dbReference>
<dbReference type="CDD" id="cd03141">
    <property type="entry name" value="GATase1_Hsp31_like"/>
    <property type="match status" value="1"/>
</dbReference>
<dbReference type="GO" id="GO:0019172">
    <property type="term" value="F:glyoxalase III activity"/>
    <property type="evidence" value="ECO:0007669"/>
    <property type="project" value="TreeGrafter"/>
</dbReference>
<gene>
    <name evidence="2" type="ORF">DFJ65_2293</name>
</gene>
<dbReference type="AlphaFoldDB" id="A0A3D9UZ54"/>
<name>A0A3D9UZ54_9MICO</name>
<dbReference type="PANTHER" id="PTHR48094:SF22">
    <property type="entry name" value="DJ-1_PFPI DOMAIN-CONTAINING PROTEIN"/>
    <property type="match status" value="1"/>
</dbReference>
<evidence type="ECO:0000313" key="2">
    <source>
        <dbReference type="EMBL" id="REF31244.1"/>
    </source>
</evidence>
<dbReference type="GO" id="GO:0019243">
    <property type="term" value="P:methylglyoxal catabolic process to D-lactate via S-lactoyl-glutathione"/>
    <property type="evidence" value="ECO:0007669"/>
    <property type="project" value="TreeGrafter"/>
</dbReference>
<evidence type="ECO:0000259" key="1">
    <source>
        <dbReference type="Pfam" id="PF01965"/>
    </source>
</evidence>
<dbReference type="EMBL" id="QTUA01000001">
    <property type="protein sequence ID" value="REF31244.1"/>
    <property type="molecule type" value="Genomic_DNA"/>
</dbReference>
<dbReference type="InterPro" id="IPR050325">
    <property type="entry name" value="Prot/Nucl_acid_deglycase"/>
</dbReference>
<evidence type="ECO:0000313" key="3">
    <source>
        <dbReference type="Proteomes" id="UP000256253"/>
    </source>
</evidence>
<sequence>MTSVLMILSAADHWTLKDGSKHPTGFWAEEFLAPYNKFKEAGWDVVVATPGGQKPTVDQTSLSVKGGLLPNKIATLKDELARLATVLDAPENLSNVDPDAFDVVFYPGGHAPMEDLAYDEVSGAIIRKRMESGRPLALLCHAPAAILAAQNADGTSPFAGYKMTGLSNAEETLNGLAKKAKWLLQDKLEEAGVEYEKAKLPMRPHVVVDRNVYTGQNPQSSEDLADRIIADVS</sequence>
<proteinExistence type="predicted"/>
<dbReference type="Proteomes" id="UP000256253">
    <property type="component" value="Unassembled WGS sequence"/>
</dbReference>
<dbReference type="RefSeq" id="WP_115924264.1">
    <property type="nucleotide sequence ID" value="NZ_QTUA01000001.1"/>
</dbReference>
<dbReference type="Pfam" id="PF01965">
    <property type="entry name" value="DJ-1_PfpI"/>
    <property type="match status" value="1"/>
</dbReference>
<keyword evidence="2" id="KW-0378">Hydrolase</keyword>
<feature type="domain" description="DJ-1/PfpI" evidence="1">
    <location>
        <begin position="28"/>
        <end position="229"/>
    </location>
</feature>
<dbReference type="PANTHER" id="PTHR48094">
    <property type="entry name" value="PROTEIN/NUCLEIC ACID DEGLYCASE DJ-1-RELATED"/>
    <property type="match status" value="1"/>
</dbReference>
<dbReference type="InterPro" id="IPR029062">
    <property type="entry name" value="Class_I_gatase-like"/>
</dbReference>
<keyword evidence="2" id="KW-0645">Protease</keyword>
<accession>A0A3D9UZ54</accession>
<dbReference type="GO" id="GO:0005737">
    <property type="term" value="C:cytoplasm"/>
    <property type="evidence" value="ECO:0007669"/>
    <property type="project" value="TreeGrafter"/>
</dbReference>
<comment type="caution">
    <text evidence="2">The sequence shown here is derived from an EMBL/GenBank/DDBJ whole genome shotgun (WGS) entry which is preliminary data.</text>
</comment>
<dbReference type="Gene3D" id="3.40.50.880">
    <property type="match status" value="1"/>
</dbReference>
<reference evidence="2 3" key="1">
    <citation type="submission" date="2018-08" db="EMBL/GenBank/DDBJ databases">
        <title>Sequencing the genomes of 1000 actinobacteria strains.</title>
        <authorList>
            <person name="Klenk H.-P."/>
        </authorList>
    </citation>
    <scope>NUCLEOTIDE SEQUENCE [LARGE SCALE GENOMIC DNA]</scope>
    <source>
        <strain evidence="2 3">DSM 22967</strain>
    </source>
</reference>
<dbReference type="GO" id="GO:0008233">
    <property type="term" value="F:peptidase activity"/>
    <property type="evidence" value="ECO:0007669"/>
    <property type="project" value="UniProtKB-KW"/>
</dbReference>
<keyword evidence="3" id="KW-1185">Reference proteome</keyword>
<dbReference type="GO" id="GO:0006508">
    <property type="term" value="P:proteolysis"/>
    <property type="evidence" value="ECO:0007669"/>
    <property type="project" value="UniProtKB-KW"/>
</dbReference>
<dbReference type="OrthoDB" id="9792284at2"/>